<proteinExistence type="predicted"/>
<keyword evidence="1" id="KW-1133">Transmembrane helix</keyword>
<protein>
    <submittedName>
        <fullName evidence="2">Uncharacterized protein</fullName>
    </submittedName>
</protein>
<feature type="transmembrane region" description="Helical" evidence="1">
    <location>
        <begin position="163"/>
        <end position="181"/>
    </location>
</feature>
<accession>A0A4Q5AEC8</accession>
<name>A0A4Q5AEC8_9BIFI</name>
<keyword evidence="1" id="KW-0472">Membrane</keyword>
<sequence length="239" mass="26801">MIDERLTNPLLRGDVQHNSFASYSDARQAIIDSKVFKYTWESTGGALPKLELHFELPETYGTYVLSCYAWNEDAFNSELASYDPDEFYRSEHTLHVAVPRELHVHYDSTSGYTSLQREDYPPSEQELALLNGLFDEIDSLANQSVQKRKAKNRSKSASDEAKYALYFSLGFVVFVLFCNWTRNPPPFFINIIVLAICGAISVYAINETASHNPGKSWLAVLSAILVVVAFLLSIVGAVA</sequence>
<feature type="transmembrane region" description="Helical" evidence="1">
    <location>
        <begin position="187"/>
        <end position="205"/>
    </location>
</feature>
<dbReference type="EMBL" id="RYUQ01000002">
    <property type="protein sequence ID" value="RYQ26629.1"/>
    <property type="molecule type" value="Genomic_DNA"/>
</dbReference>
<evidence type="ECO:0000313" key="3">
    <source>
        <dbReference type="Proteomes" id="UP000292535"/>
    </source>
</evidence>
<feature type="transmembrane region" description="Helical" evidence="1">
    <location>
        <begin position="217"/>
        <end position="238"/>
    </location>
</feature>
<evidence type="ECO:0000256" key="1">
    <source>
        <dbReference type="SAM" id="Phobius"/>
    </source>
</evidence>
<reference evidence="2 3" key="1">
    <citation type="submission" date="2018-12" db="EMBL/GenBank/DDBJ databases">
        <title>Unveiling genomic diversity among members of the Bifidobacterium pseudolongum species, a widely distributed gut commensal of the animal kingdom.</title>
        <authorList>
            <person name="Lugli G.A."/>
            <person name="Duranti S."/>
            <person name="Albert K."/>
            <person name="Mancabelli L."/>
            <person name="Napoli S."/>
            <person name="Viappiani A."/>
            <person name="Anzalone R."/>
            <person name="Longhi G."/>
            <person name="Milani C."/>
            <person name="Turroni F."/>
            <person name="Alessandri G."/>
            <person name="Sela D.A."/>
            <person name="Van Sinderen D."/>
            <person name="Ventura M."/>
        </authorList>
    </citation>
    <scope>NUCLEOTIDE SEQUENCE [LARGE SCALE GENOMIC DNA]</scope>
    <source>
        <strain evidence="2 3">2032B</strain>
    </source>
</reference>
<dbReference type="AlphaFoldDB" id="A0A4Q5AEC8"/>
<comment type="caution">
    <text evidence="2">The sequence shown here is derived from an EMBL/GenBank/DDBJ whole genome shotgun (WGS) entry which is preliminary data.</text>
</comment>
<gene>
    <name evidence="2" type="ORF">PG2032B_1225</name>
</gene>
<keyword evidence="1" id="KW-0812">Transmembrane</keyword>
<organism evidence="2 3">
    <name type="scientific">Bifidobacterium pseudolongum subsp. globosum</name>
    <dbReference type="NCBI Taxonomy" id="1690"/>
    <lineage>
        <taxon>Bacteria</taxon>
        <taxon>Bacillati</taxon>
        <taxon>Actinomycetota</taxon>
        <taxon>Actinomycetes</taxon>
        <taxon>Bifidobacteriales</taxon>
        <taxon>Bifidobacteriaceae</taxon>
        <taxon>Bifidobacterium</taxon>
    </lineage>
</organism>
<evidence type="ECO:0000313" key="2">
    <source>
        <dbReference type="EMBL" id="RYQ26629.1"/>
    </source>
</evidence>
<dbReference type="Proteomes" id="UP000292535">
    <property type="component" value="Unassembled WGS sequence"/>
</dbReference>